<keyword evidence="10" id="KW-1185">Reference proteome</keyword>
<dbReference type="Gene3D" id="1.10.287.130">
    <property type="match status" value="1"/>
</dbReference>
<evidence type="ECO:0000313" key="10">
    <source>
        <dbReference type="Proteomes" id="UP001217838"/>
    </source>
</evidence>
<evidence type="ECO:0000256" key="3">
    <source>
        <dbReference type="ARBA" id="ARBA00022553"/>
    </source>
</evidence>
<dbReference type="Gene3D" id="3.30.450.40">
    <property type="match status" value="1"/>
</dbReference>
<evidence type="ECO:0000313" key="9">
    <source>
        <dbReference type="EMBL" id="MDC0671645.1"/>
    </source>
</evidence>
<feature type="domain" description="Histidine kinase" evidence="8">
    <location>
        <begin position="229"/>
        <end position="451"/>
    </location>
</feature>
<dbReference type="Gene3D" id="3.30.565.10">
    <property type="entry name" value="Histidine kinase-like ATPase, C-terminal domain"/>
    <property type="match status" value="1"/>
</dbReference>
<keyword evidence="4" id="KW-0808">Transferase</keyword>
<dbReference type="RefSeq" id="WP_272002175.1">
    <property type="nucleotide sequence ID" value="NZ_JAQNDN010000017.1"/>
</dbReference>
<dbReference type="InterPro" id="IPR003661">
    <property type="entry name" value="HisK_dim/P_dom"/>
</dbReference>
<keyword evidence="3" id="KW-0597">Phosphoprotein</keyword>
<evidence type="ECO:0000256" key="6">
    <source>
        <dbReference type="ARBA" id="ARBA00023012"/>
    </source>
</evidence>
<dbReference type="InterPro" id="IPR005467">
    <property type="entry name" value="His_kinase_dom"/>
</dbReference>
<accession>A0ABT5BBZ3</accession>
<gene>
    <name evidence="9" type="ORF">POL58_28115</name>
</gene>
<dbReference type="PROSITE" id="PS50109">
    <property type="entry name" value="HIS_KIN"/>
    <property type="match status" value="1"/>
</dbReference>
<keyword evidence="5" id="KW-0418">Kinase</keyword>
<keyword evidence="9" id="KW-0067">ATP-binding</keyword>
<dbReference type="SMART" id="SM00388">
    <property type="entry name" value="HisKA"/>
    <property type="match status" value="1"/>
</dbReference>
<dbReference type="CDD" id="cd00082">
    <property type="entry name" value="HisKA"/>
    <property type="match status" value="1"/>
</dbReference>
<dbReference type="InterPro" id="IPR029016">
    <property type="entry name" value="GAF-like_dom_sf"/>
</dbReference>
<dbReference type="InterPro" id="IPR036097">
    <property type="entry name" value="HisK_dim/P_sf"/>
</dbReference>
<proteinExistence type="predicted"/>
<evidence type="ECO:0000256" key="5">
    <source>
        <dbReference type="ARBA" id="ARBA00022777"/>
    </source>
</evidence>
<comment type="caution">
    <text evidence="9">The sequence shown here is derived from an EMBL/GenBank/DDBJ whole genome shotgun (WGS) entry which is preliminary data.</text>
</comment>
<dbReference type="Pfam" id="PF00512">
    <property type="entry name" value="HisKA"/>
    <property type="match status" value="1"/>
</dbReference>
<dbReference type="PANTHER" id="PTHR43711:SF26">
    <property type="entry name" value="SENSOR HISTIDINE KINASE RCSC"/>
    <property type="match status" value="1"/>
</dbReference>
<keyword evidence="7" id="KW-0175">Coiled coil</keyword>
<dbReference type="SMART" id="SM00065">
    <property type="entry name" value="GAF"/>
    <property type="match status" value="1"/>
</dbReference>
<dbReference type="EMBL" id="JAQNDN010000017">
    <property type="protein sequence ID" value="MDC0671645.1"/>
    <property type="molecule type" value="Genomic_DNA"/>
</dbReference>
<dbReference type="InterPro" id="IPR036890">
    <property type="entry name" value="HATPase_C_sf"/>
</dbReference>
<keyword evidence="6" id="KW-0902">Two-component regulatory system</keyword>
<comment type="catalytic activity">
    <reaction evidence="1">
        <text>ATP + protein L-histidine = ADP + protein N-phospho-L-histidine.</text>
        <dbReference type="EC" id="2.7.13.3"/>
    </reaction>
</comment>
<organism evidence="9 10">
    <name type="scientific">Nannocystis radixulma</name>
    <dbReference type="NCBI Taxonomy" id="2995305"/>
    <lineage>
        <taxon>Bacteria</taxon>
        <taxon>Pseudomonadati</taxon>
        <taxon>Myxococcota</taxon>
        <taxon>Polyangia</taxon>
        <taxon>Nannocystales</taxon>
        <taxon>Nannocystaceae</taxon>
        <taxon>Nannocystis</taxon>
    </lineage>
</organism>
<sequence length="453" mass="48698">MANADLETLAERVGELERRLALAERARIAAEEEVAELRVELAHTGERARIAAAHTERLLEGLEVLGEARDALPLFAEVLRVLGDVLEFDAAFVVGFAPDVSPQIVSATDPRLHAIAWPGGAFTDRVLAGKTIALFDLAGHPEWQAVDPALRGEYASALHVPLHALHSQAMLVCLHRQRGFFTADRITRARRFAALARQALQTAEQLVDLEVARNDAVALSRAKSRFVASMSHELRTPLDAIVGYCEYLLENSAAREGPELGETLGRIYLSVRVLCDLIGNTLDLSKIEAGRMDLDLDTVVVGDTCRLAVITALPLAARNHNTIRVDLAPDLPELRSDAGKLRQILINLLANACKFTESGAVDLVVRADRSGDAPALVFQVRDTGRGIAPEQMAAVFRPFASLGPVDGRKAGNTGLGLTIAKYLTELMGGTIDLVSEVGVGTTFTVRLPLAGAA</sequence>
<name>A0ABT5BBZ3_9BACT</name>
<dbReference type="GO" id="GO:0005524">
    <property type="term" value="F:ATP binding"/>
    <property type="evidence" value="ECO:0007669"/>
    <property type="project" value="UniProtKB-KW"/>
</dbReference>
<evidence type="ECO:0000256" key="4">
    <source>
        <dbReference type="ARBA" id="ARBA00022679"/>
    </source>
</evidence>
<dbReference type="Proteomes" id="UP001217838">
    <property type="component" value="Unassembled WGS sequence"/>
</dbReference>
<dbReference type="SMART" id="SM00387">
    <property type="entry name" value="HATPase_c"/>
    <property type="match status" value="1"/>
</dbReference>
<dbReference type="SUPFAM" id="SSF47384">
    <property type="entry name" value="Homodimeric domain of signal transducing histidine kinase"/>
    <property type="match status" value="1"/>
</dbReference>
<dbReference type="PRINTS" id="PR00344">
    <property type="entry name" value="BCTRLSENSOR"/>
</dbReference>
<feature type="coiled-coil region" evidence="7">
    <location>
        <begin position="6"/>
        <end position="40"/>
    </location>
</feature>
<dbReference type="SUPFAM" id="SSF55781">
    <property type="entry name" value="GAF domain-like"/>
    <property type="match status" value="1"/>
</dbReference>
<evidence type="ECO:0000256" key="7">
    <source>
        <dbReference type="SAM" id="Coils"/>
    </source>
</evidence>
<dbReference type="Pfam" id="PF02518">
    <property type="entry name" value="HATPase_c"/>
    <property type="match status" value="1"/>
</dbReference>
<dbReference type="CDD" id="cd16922">
    <property type="entry name" value="HATPase_EvgS-ArcB-TorS-like"/>
    <property type="match status" value="1"/>
</dbReference>
<keyword evidence="9" id="KW-0547">Nucleotide-binding</keyword>
<evidence type="ECO:0000259" key="8">
    <source>
        <dbReference type="PROSITE" id="PS50109"/>
    </source>
</evidence>
<dbReference type="InterPro" id="IPR003018">
    <property type="entry name" value="GAF"/>
</dbReference>
<dbReference type="PANTHER" id="PTHR43711">
    <property type="entry name" value="TWO-COMPONENT HISTIDINE KINASE"/>
    <property type="match status" value="1"/>
</dbReference>
<protein>
    <recommendedName>
        <fullName evidence="2">histidine kinase</fullName>
        <ecNumber evidence="2">2.7.13.3</ecNumber>
    </recommendedName>
</protein>
<evidence type="ECO:0000256" key="2">
    <source>
        <dbReference type="ARBA" id="ARBA00012438"/>
    </source>
</evidence>
<dbReference type="InterPro" id="IPR003594">
    <property type="entry name" value="HATPase_dom"/>
</dbReference>
<dbReference type="InterPro" id="IPR050736">
    <property type="entry name" value="Sensor_HK_Regulatory"/>
</dbReference>
<dbReference type="EC" id="2.7.13.3" evidence="2"/>
<reference evidence="9 10" key="1">
    <citation type="submission" date="2022-11" db="EMBL/GenBank/DDBJ databases">
        <title>Minimal conservation of predation-associated metabolite biosynthetic gene clusters underscores biosynthetic potential of Myxococcota including descriptions for ten novel species: Archangium lansinium sp. nov., Myxococcus landrumus sp. nov., Nannocystis bai.</title>
        <authorList>
            <person name="Ahearne A."/>
            <person name="Stevens C."/>
            <person name="Dowd S."/>
        </authorList>
    </citation>
    <scope>NUCLEOTIDE SEQUENCE [LARGE SCALE GENOMIC DNA]</scope>
    <source>
        <strain evidence="9 10">NCELM</strain>
    </source>
</reference>
<dbReference type="SUPFAM" id="SSF55874">
    <property type="entry name" value="ATPase domain of HSP90 chaperone/DNA topoisomerase II/histidine kinase"/>
    <property type="match status" value="1"/>
</dbReference>
<evidence type="ECO:0000256" key="1">
    <source>
        <dbReference type="ARBA" id="ARBA00000085"/>
    </source>
</evidence>
<dbReference type="InterPro" id="IPR004358">
    <property type="entry name" value="Sig_transdc_His_kin-like_C"/>
</dbReference>